<reference evidence="2" key="1">
    <citation type="submission" date="2023-03" db="EMBL/GenBank/DDBJ databases">
        <title>Massive genome expansion in bonnet fungi (Mycena s.s.) driven by repeated elements and novel gene families across ecological guilds.</title>
        <authorList>
            <consortium name="Lawrence Berkeley National Laboratory"/>
            <person name="Harder C.B."/>
            <person name="Miyauchi S."/>
            <person name="Viragh M."/>
            <person name="Kuo A."/>
            <person name="Thoen E."/>
            <person name="Andreopoulos B."/>
            <person name="Lu D."/>
            <person name="Skrede I."/>
            <person name="Drula E."/>
            <person name="Henrissat B."/>
            <person name="Morin E."/>
            <person name="Kohler A."/>
            <person name="Barry K."/>
            <person name="LaButti K."/>
            <person name="Morin E."/>
            <person name="Salamov A."/>
            <person name="Lipzen A."/>
            <person name="Mereny Z."/>
            <person name="Hegedus B."/>
            <person name="Baldrian P."/>
            <person name="Stursova M."/>
            <person name="Weitz H."/>
            <person name="Taylor A."/>
            <person name="Grigoriev I.V."/>
            <person name="Nagy L.G."/>
            <person name="Martin F."/>
            <person name="Kauserud H."/>
        </authorList>
    </citation>
    <scope>NUCLEOTIDE SEQUENCE</scope>
    <source>
        <strain evidence="2">CBHHK067</strain>
    </source>
</reference>
<protein>
    <submittedName>
        <fullName evidence="2">Uncharacterized protein</fullName>
    </submittedName>
</protein>
<name>A0AAD7GSZ0_MYCRO</name>
<dbReference type="Proteomes" id="UP001221757">
    <property type="component" value="Unassembled WGS sequence"/>
</dbReference>
<evidence type="ECO:0000313" key="3">
    <source>
        <dbReference type="Proteomes" id="UP001221757"/>
    </source>
</evidence>
<feature type="region of interest" description="Disordered" evidence="1">
    <location>
        <begin position="413"/>
        <end position="436"/>
    </location>
</feature>
<evidence type="ECO:0000313" key="2">
    <source>
        <dbReference type="EMBL" id="KAJ7704596.1"/>
    </source>
</evidence>
<sequence length="448" mass="48672">MPALTVPRAWKVLKMELRGTKLVLHKPPGDRAVKVLVFEGSRGRKPQVRRWNKAGEDGGSRIVPLYEAAMATLHPLLPQAVRSRVKSRQNLTTIKLGTCLIPKREVSSGHMTVTACTTRVLTFDPRNSTIVLLIPALSSENCLHSHKFTPPFSSRVRELLPQGVVNEAEEEEGAGTVIGQRRDTGSMGQRKHAYWERGILHWMALEALVHKLVFLLVFLHKPVPAEEALQREEQWRDYTLAVLLCLPLLVGCARVAISLDGVGEYLRLHDTPADTAMWEEFRGEVLPGVSFPAAQPITSGMPTSSAALGVNTSLPWPDAAGAHMVGLLNALGMHEMIVPPSFSPASPRSPQQSRGRLASHMTWAALNAEGLSLTLFHHMVLGQTPDNPTAVFVVPGAGAVSAPLFEIDAAHKAAAGADPQRGHELRGDERRHGRRGAVACDNVADSLA</sequence>
<accession>A0AAD7GSZ0</accession>
<dbReference type="AlphaFoldDB" id="A0AAD7GSZ0"/>
<dbReference type="EMBL" id="JARKIE010000010">
    <property type="protein sequence ID" value="KAJ7704596.1"/>
    <property type="molecule type" value="Genomic_DNA"/>
</dbReference>
<proteinExistence type="predicted"/>
<comment type="caution">
    <text evidence="2">The sequence shown here is derived from an EMBL/GenBank/DDBJ whole genome shotgun (WGS) entry which is preliminary data.</text>
</comment>
<feature type="compositionally biased region" description="Basic and acidic residues" evidence="1">
    <location>
        <begin position="420"/>
        <end position="431"/>
    </location>
</feature>
<keyword evidence="3" id="KW-1185">Reference proteome</keyword>
<evidence type="ECO:0000256" key="1">
    <source>
        <dbReference type="SAM" id="MobiDB-lite"/>
    </source>
</evidence>
<organism evidence="2 3">
    <name type="scientific">Mycena rosella</name>
    <name type="common">Pink bonnet</name>
    <name type="synonym">Agaricus rosellus</name>
    <dbReference type="NCBI Taxonomy" id="1033263"/>
    <lineage>
        <taxon>Eukaryota</taxon>
        <taxon>Fungi</taxon>
        <taxon>Dikarya</taxon>
        <taxon>Basidiomycota</taxon>
        <taxon>Agaricomycotina</taxon>
        <taxon>Agaricomycetes</taxon>
        <taxon>Agaricomycetidae</taxon>
        <taxon>Agaricales</taxon>
        <taxon>Marasmiineae</taxon>
        <taxon>Mycenaceae</taxon>
        <taxon>Mycena</taxon>
    </lineage>
</organism>
<gene>
    <name evidence="2" type="ORF">B0H17DRAFT_1126901</name>
</gene>